<evidence type="ECO:0000256" key="5">
    <source>
        <dbReference type="ARBA" id="ARBA00022840"/>
    </source>
</evidence>
<accession>A0A7G1G6P0</accession>
<dbReference type="InterPro" id="IPR038729">
    <property type="entry name" value="Rad50/SbcC_AAA"/>
</dbReference>
<dbReference type="PANTHER" id="PTHR11059">
    <property type="entry name" value="DNA REPAIR PROTEIN RECN"/>
    <property type="match status" value="1"/>
</dbReference>
<comment type="function">
    <text evidence="8">May be involved in recombinational repair of damaged DNA.</text>
</comment>
<dbReference type="Pfam" id="PF13476">
    <property type="entry name" value="AAA_23"/>
    <property type="match status" value="1"/>
</dbReference>
<evidence type="ECO:0000256" key="4">
    <source>
        <dbReference type="ARBA" id="ARBA00022763"/>
    </source>
</evidence>
<name>A0A7G1G6P0_9BACT</name>
<dbReference type="AlphaFoldDB" id="A0A7G1G6P0"/>
<dbReference type="GO" id="GO:0006302">
    <property type="term" value="P:double-strand break repair"/>
    <property type="evidence" value="ECO:0007669"/>
    <property type="project" value="InterPro"/>
</dbReference>
<gene>
    <name evidence="11" type="primary">recN</name>
    <name evidence="11" type="ORF">OSSY52_19860</name>
</gene>
<dbReference type="GO" id="GO:0006310">
    <property type="term" value="P:DNA recombination"/>
    <property type="evidence" value="ECO:0007669"/>
    <property type="project" value="InterPro"/>
</dbReference>
<dbReference type="GO" id="GO:0043590">
    <property type="term" value="C:bacterial nucleoid"/>
    <property type="evidence" value="ECO:0007669"/>
    <property type="project" value="TreeGrafter"/>
</dbReference>
<proteinExistence type="inferred from homology"/>
<evidence type="ECO:0000256" key="3">
    <source>
        <dbReference type="ARBA" id="ARBA00022741"/>
    </source>
</evidence>
<organism evidence="11 12">
    <name type="scientific">Tepiditoga spiralis</name>
    <dbReference type="NCBI Taxonomy" id="2108365"/>
    <lineage>
        <taxon>Bacteria</taxon>
        <taxon>Thermotogati</taxon>
        <taxon>Thermotogota</taxon>
        <taxon>Thermotogae</taxon>
        <taxon>Petrotogales</taxon>
        <taxon>Petrotogaceae</taxon>
        <taxon>Tepiditoga</taxon>
    </lineage>
</organism>
<evidence type="ECO:0000313" key="11">
    <source>
        <dbReference type="EMBL" id="BBE31845.1"/>
    </source>
</evidence>
<evidence type="ECO:0000256" key="8">
    <source>
        <dbReference type="PIRNR" id="PIRNR003128"/>
    </source>
</evidence>
<keyword evidence="5" id="KW-0067">ATP-binding</keyword>
<dbReference type="InterPro" id="IPR027417">
    <property type="entry name" value="P-loop_NTPase"/>
</dbReference>
<reference evidence="11 12" key="1">
    <citation type="submission" date="2018-06" db="EMBL/GenBank/DDBJ databases">
        <title>Genome sequencing of Oceanotoga sp. sy52.</title>
        <authorList>
            <person name="Mori K."/>
        </authorList>
    </citation>
    <scope>NUCLEOTIDE SEQUENCE [LARGE SCALE GENOMIC DNA]</scope>
    <source>
        <strain evidence="12">sy52</strain>
    </source>
</reference>
<dbReference type="GO" id="GO:0009432">
    <property type="term" value="P:SOS response"/>
    <property type="evidence" value="ECO:0007669"/>
    <property type="project" value="TreeGrafter"/>
</dbReference>
<evidence type="ECO:0000256" key="2">
    <source>
        <dbReference type="ARBA" id="ARBA00021315"/>
    </source>
</evidence>
<evidence type="ECO:0000256" key="9">
    <source>
        <dbReference type="SAM" id="Coils"/>
    </source>
</evidence>
<dbReference type="PIRSF" id="PIRSF003128">
    <property type="entry name" value="RecN"/>
    <property type="match status" value="1"/>
</dbReference>
<evidence type="ECO:0000256" key="1">
    <source>
        <dbReference type="ARBA" id="ARBA00009441"/>
    </source>
</evidence>
<dbReference type="GO" id="GO:0016887">
    <property type="term" value="F:ATP hydrolysis activity"/>
    <property type="evidence" value="ECO:0007669"/>
    <property type="project" value="InterPro"/>
</dbReference>
<keyword evidence="12" id="KW-1185">Reference proteome</keyword>
<evidence type="ECO:0000259" key="10">
    <source>
        <dbReference type="Pfam" id="PF13476"/>
    </source>
</evidence>
<keyword evidence="4 8" id="KW-0227">DNA damage</keyword>
<dbReference type="FunCoup" id="A0A7G1G6P0">
    <property type="interactions" value="283"/>
</dbReference>
<feature type="coiled-coil region" evidence="9">
    <location>
        <begin position="311"/>
        <end position="348"/>
    </location>
</feature>
<dbReference type="PANTHER" id="PTHR11059:SF0">
    <property type="entry name" value="DNA REPAIR PROTEIN RECN"/>
    <property type="match status" value="1"/>
</dbReference>
<keyword evidence="9" id="KW-0175">Coiled coil</keyword>
<keyword evidence="6 8" id="KW-0234">DNA repair</keyword>
<protein>
    <recommendedName>
        <fullName evidence="2 8">DNA repair protein RecN</fullName>
    </recommendedName>
    <alternativeName>
        <fullName evidence="7 8">Recombination protein N</fullName>
    </alternativeName>
</protein>
<keyword evidence="3" id="KW-0547">Nucleotide-binding</keyword>
<dbReference type="SUPFAM" id="SSF52540">
    <property type="entry name" value="P-loop containing nucleoside triphosphate hydrolases"/>
    <property type="match status" value="1"/>
</dbReference>
<feature type="domain" description="Rad50/SbcC-type AAA" evidence="10">
    <location>
        <begin position="4"/>
        <end position="192"/>
    </location>
</feature>
<dbReference type="Proteomes" id="UP000516361">
    <property type="component" value="Chromosome"/>
</dbReference>
<evidence type="ECO:0000256" key="6">
    <source>
        <dbReference type="ARBA" id="ARBA00023204"/>
    </source>
</evidence>
<dbReference type="KEGG" id="ocy:OSSY52_19860"/>
<evidence type="ECO:0000256" key="7">
    <source>
        <dbReference type="ARBA" id="ARBA00033408"/>
    </source>
</evidence>
<dbReference type="Gene3D" id="3.40.50.300">
    <property type="entry name" value="P-loop containing nucleotide triphosphate hydrolases"/>
    <property type="match status" value="2"/>
</dbReference>
<dbReference type="InterPro" id="IPR004604">
    <property type="entry name" value="DNA_recomb/repair_RecN"/>
</dbReference>
<comment type="similarity">
    <text evidence="1 8">Belongs to the RecN family.</text>
</comment>
<dbReference type="EMBL" id="AP018712">
    <property type="protein sequence ID" value="BBE31845.1"/>
    <property type="molecule type" value="Genomic_DNA"/>
</dbReference>
<sequence length="530" mass="61379">MLISLSIKNFGLFREAHVNFDEKFNILTGESGAGKSMFISAIKALTTGNIPSNMKNNDGSISAYFTVESIKDILNKYIDIEDNELIISANFSLKKTLFRINGTIVPKSTIKTVGKYLIEIHSQDSNVIFRDSSYQNKLIFNILRKKFTNDFKKYDNLFNEYLKLNKKLKKLPSDPSEVYRKIDLLKYQIDEIKVVNPKIGEDDELTEHFNALNNVELIKNNVYENLSILKDSEINVYNLVGDIVYNINKVSKYGFNTEADLALSIQEEVNELYSMLESKLFELDVDKDELQLISEKLNNIIELKRKYGPTIEDIIEKYETMKKDLLEYQELQKIMDKIKPQIKDLKEKMKIESEFIINKSMKYLKKLKINIENNLKDLNMPHAEIDFYFEKKTEPDINSFYSCELLLKTTPQSDFLKLNKIASGGEMSRILLAMEEVIGKNHYVDTMLFDEVDSGVGPRMADTVGKKLNELSSKKQIITITHMPQVANFGTKHFKIQKNKENNSVYSKIIELKNVDREKEIKDMYGNIVY</sequence>
<dbReference type="InParanoid" id="A0A7G1G6P0"/>
<evidence type="ECO:0000313" key="12">
    <source>
        <dbReference type="Proteomes" id="UP000516361"/>
    </source>
</evidence>
<dbReference type="GO" id="GO:0005524">
    <property type="term" value="F:ATP binding"/>
    <property type="evidence" value="ECO:0007669"/>
    <property type="project" value="UniProtKB-KW"/>
</dbReference>